<evidence type="ECO:0000256" key="1">
    <source>
        <dbReference type="SAM" id="MobiDB-lite"/>
    </source>
</evidence>
<comment type="caution">
    <text evidence="2">The sequence shown here is derived from an EMBL/GenBank/DDBJ whole genome shotgun (WGS) entry which is preliminary data.</text>
</comment>
<gene>
    <name evidence="2" type="ORF">IEE83_26480</name>
</gene>
<dbReference type="SUPFAM" id="SSF56925">
    <property type="entry name" value="OMPA-like"/>
    <property type="match status" value="2"/>
</dbReference>
<proteinExistence type="predicted"/>
<accession>A0ABR9WJ23</accession>
<evidence type="ECO:0000313" key="3">
    <source>
        <dbReference type="Proteomes" id="UP000634134"/>
    </source>
</evidence>
<keyword evidence="3" id="KW-1185">Reference proteome</keyword>
<dbReference type="InterPro" id="IPR011250">
    <property type="entry name" value="OMP/PagP_B-barrel"/>
</dbReference>
<protein>
    <submittedName>
        <fullName evidence="2">Outer membrane beta-barrel protein</fullName>
    </submittedName>
</protein>
<reference evidence="3" key="1">
    <citation type="submission" date="2023-07" db="EMBL/GenBank/DDBJ databases">
        <title>Dyadobacter sp. nov 'subterranea' isolated from contaminted grondwater.</title>
        <authorList>
            <person name="Szabo I."/>
            <person name="Al-Omari J."/>
            <person name="Szerdahelyi S.G."/>
            <person name="Rado J."/>
        </authorList>
    </citation>
    <scope>NUCLEOTIDE SEQUENCE [LARGE SCALE GENOMIC DNA]</scope>
    <source>
        <strain evidence="3">UP-52</strain>
    </source>
</reference>
<evidence type="ECO:0000313" key="2">
    <source>
        <dbReference type="EMBL" id="MBE9465445.1"/>
    </source>
</evidence>
<organism evidence="2 3">
    <name type="scientific">Dyadobacter subterraneus</name>
    <dbReference type="NCBI Taxonomy" id="2773304"/>
    <lineage>
        <taxon>Bacteria</taxon>
        <taxon>Pseudomonadati</taxon>
        <taxon>Bacteroidota</taxon>
        <taxon>Cytophagia</taxon>
        <taxon>Cytophagales</taxon>
        <taxon>Spirosomataceae</taxon>
        <taxon>Dyadobacter</taxon>
    </lineage>
</organism>
<feature type="region of interest" description="Disordered" evidence="1">
    <location>
        <begin position="221"/>
        <end position="246"/>
    </location>
</feature>
<name>A0ABR9WJ23_9BACT</name>
<dbReference type="EMBL" id="JACYGY010000002">
    <property type="protein sequence ID" value="MBE9465445.1"/>
    <property type="molecule type" value="Genomic_DNA"/>
</dbReference>
<dbReference type="RefSeq" id="WP_194123742.1">
    <property type="nucleotide sequence ID" value="NZ_JACYGY010000002.1"/>
</dbReference>
<dbReference type="Gene3D" id="2.40.160.20">
    <property type="match status" value="1"/>
</dbReference>
<sequence length="277" mass="30811">MKRTFASLILLVFSLLIVEPVKSQSTISERYLHPFGVFSLTGGVGIAYYQGDLRTSINRHLGLGPSVSIGALYRLSEHFSARGEIRLYQVSADQKYDKNYVKNLSFKTINPDINIGIQADMFAYNRHAKINPYLLAGVGVTYMTPTAVLDGRRGSLAPLHTEGVKYSRLPLVFMAGIGVSTKISDRWSVGLELCNNFVNSDYLDDVSGVYPDPATLSSEAARRLSDRSSEIGQPAQQPGWHRGTSPKKDKYLFLQFRASYLIGTRKEAHERKAVRCP</sequence>
<dbReference type="Proteomes" id="UP000634134">
    <property type="component" value="Unassembled WGS sequence"/>
</dbReference>